<gene>
    <name evidence="2" type="ORF">C3L33_08922</name>
</gene>
<protein>
    <submittedName>
        <fullName evidence="2">Uncharacterized protein</fullName>
    </submittedName>
</protein>
<dbReference type="InterPro" id="IPR053022">
    <property type="entry name" value="Chloroplast_translocon_comp"/>
</dbReference>
<reference evidence="2 3" key="1">
    <citation type="journal article" date="2019" name="Genome Biol. Evol.">
        <title>The Rhododendron genome and chromosomal organization provide insight into shared whole-genome duplications across the heath family (Ericaceae).</title>
        <authorList>
            <person name="Soza V.L."/>
            <person name="Lindsley D."/>
            <person name="Waalkes A."/>
            <person name="Ramage E."/>
            <person name="Patwardhan R.P."/>
            <person name="Burton J.N."/>
            <person name="Adey A."/>
            <person name="Kumar A."/>
            <person name="Qiu R."/>
            <person name="Shendure J."/>
            <person name="Hall B."/>
        </authorList>
    </citation>
    <scope>NUCLEOTIDE SEQUENCE [LARGE SCALE GENOMIC DNA]</scope>
    <source>
        <strain evidence="2">RSF 1966-606</strain>
    </source>
</reference>
<keyword evidence="1" id="KW-0472">Membrane</keyword>
<comment type="caution">
    <text evidence="2">The sequence shown here is derived from an EMBL/GenBank/DDBJ whole genome shotgun (WGS) entry which is preliminary data.</text>
</comment>
<dbReference type="AlphaFoldDB" id="A0A6A4LEU2"/>
<keyword evidence="1" id="KW-1133">Transmembrane helix</keyword>
<dbReference type="PANTHER" id="PTHR34457:SF3">
    <property type="entry name" value="PROTEIN TIC236, CHLOROPLASTIC"/>
    <property type="match status" value="1"/>
</dbReference>
<evidence type="ECO:0000256" key="1">
    <source>
        <dbReference type="SAM" id="Phobius"/>
    </source>
</evidence>
<organism evidence="2 3">
    <name type="scientific">Rhododendron williamsianum</name>
    <dbReference type="NCBI Taxonomy" id="262921"/>
    <lineage>
        <taxon>Eukaryota</taxon>
        <taxon>Viridiplantae</taxon>
        <taxon>Streptophyta</taxon>
        <taxon>Embryophyta</taxon>
        <taxon>Tracheophyta</taxon>
        <taxon>Spermatophyta</taxon>
        <taxon>Magnoliopsida</taxon>
        <taxon>eudicotyledons</taxon>
        <taxon>Gunneridae</taxon>
        <taxon>Pentapetalae</taxon>
        <taxon>asterids</taxon>
        <taxon>Ericales</taxon>
        <taxon>Ericaceae</taxon>
        <taxon>Ericoideae</taxon>
        <taxon>Rhodoreae</taxon>
        <taxon>Rhododendron</taxon>
    </lineage>
</organism>
<proteinExistence type="predicted"/>
<name>A0A6A4LEU2_9ERIC</name>
<feature type="non-terminal residue" evidence="2">
    <location>
        <position position="1"/>
    </location>
</feature>
<accession>A0A6A4LEU2</accession>
<keyword evidence="1" id="KW-0812">Transmembrane</keyword>
<dbReference type="PANTHER" id="PTHR34457">
    <property type="entry name" value="EMBRYO DEFECTIVE 2410"/>
    <property type="match status" value="1"/>
</dbReference>
<dbReference type="EMBL" id="QEFC01001192">
    <property type="protein sequence ID" value="KAE9459176.1"/>
    <property type="molecule type" value="Genomic_DNA"/>
</dbReference>
<dbReference type="Proteomes" id="UP000428333">
    <property type="component" value="Linkage Group LG05"/>
</dbReference>
<feature type="transmembrane region" description="Helical" evidence="1">
    <location>
        <begin position="24"/>
        <end position="42"/>
    </location>
</feature>
<sequence length="214" mass="23773">MKVWETFGFFRLLKVVVDCISNKIISWYELWIFLITLVLYIFNRELGNVNGHVKFQNHYGRVHVQLTGSCGMWRSDVPSEDGGWLSSDVFVDIIEQKWHANLKVVNIFAPLFERILEIPIAWSKGRATGEVVAVVVGDGSGVAKIGEEIEGGWVVGCVIVCLQVHICMSRGETFPNLHGQLDVTGLAFQIYDAPSLFSVCRSLPSGDLSANITG</sequence>
<evidence type="ECO:0000313" key="2">
    <source>
        <dbReference type="EMBL" id="KAE9459176.1"/>
    </source>
</evidence>
<evidence type="ECO:0000313" key="3">
    <source>
        <dbReference type="Proteomes" id="UP000428333"/>
    </source>
</evidence>
<dbReference type="OrthoDB" id="1386367at2759"/>
<keyword evidence="3" id="KW-1185">Reference proteome</keyword>